<name>A0A0N7HWD6_9BACT</name>
<evidence type="ECO:0000313" key="2">
    <source>
        <dbReference type="Proteomes" id="UP000061382"/>
    </source>
</evidence>
<dbReference type="STRING" id="512763.DC20_08140"/>
<dbReference type="OrthoDB" id="893350at2"/>
<dbReference type="Proteomes" id="UP000061382">
    <property type="component" value="Chromosome"/>
</dbReference>
<organism evidence="1 2">
    <name type="scientific">Rufibacter tibetensis</name>
    <dbReference type="NCBI Taxonomy" id="512763"/>
    <lineage>
        <taxon>Bacteria</taxon>
        <taxon>Pseudomonadati</taxon>
        <taxon>Bacteroidota</taxon>
        <taxon>Cytophagia</taxon>
        <taxon>Cytophagales</taxon>
        <taxon>Hymenobacteraceae</taxon>
        <taxon>Rufibacter</taxon>
    </lineage>
</organism>
<dbReference type="KEGG" id="rti:DC20_08140"/>
<dbReference type="RefSeq" id="WP_062543376.1">
    <property type="nucleotide sequence ID" value="NZ_CP012643.1"/>
</dbReference>
<evidence type="ECO:0000313" key="1">
    <source>
        <dbReference type="EMBL" id="ALI98952.1"/>
    </source>
</evidence>
<dbReference type="AlphaFoldDB" id="A0A0N7HWD6"/>
<dbReference type="PATRIC" id="fig|512763.3.peg.1791"/>
<keyword evidence="2" id="KW-1185">Reference proteome</keyword>
<proteinExistence type="predicted"/>
<dbReference type="EMBL" id="CP012643">
    <property type="protein sequence ID" value="ALI98952.1"/>
    <property type="molecule type" value="Genomic_DNA"/>
</dbReference>
<accession>A0A0N7HWD6</accession>
<sequence>MSELTNPLFDDPREFLERQKEEYKNALLSDVTDLKDQSQQVGKSLLIAGGALVGIYLLSRAFSKKKEPKQPKKKKSNRLENPARFKAAEDRDWISSIPDVEDDEPLYSAIERTYPAVYHPSTGTVGTTYSRPRHKKQSSSGKGFFQSDLFKILEQQLAALAIVYLSKLIEERLKTPATNTTTTQPILVEEITTVEYELQPDDTITDAQSPQSPYIPHS</sequence>
<gene>
    <name evidence="1" type="ORF">DC20_08140</name>
</gene>
<reference evidence="1 2" key="1">
    <citation type="submission" date="2015-08" db="EMBL/GenBank/DDBJ databases">
        <title>Complete genome sequence of Rufibacter tibetensis strain 1351t, a radiation-resistant bacterium from tibet plateau.</title>
        <authorList>
            <person name="Dai J."/>
        </authorList>
    </citation>
    <scope>NUCLEOTIDE SEQUENCE [LARGE SCALE GENOMIC DNA]</scope>
    <source>
        <strain evidence="1 2">1351</strain>
    </source>
</reference>
<protein>
    <submittedName>
        <fullName evidence="1">Uncharacterized protein</fullName>
    </submittedName>
</protein>